<dbReference type="Proteomes" id="UP000237717">
    <property type="component" value="Chromosome I"/>
</dbReference>
<reference evidence="2 3" key="1">
    <citation type="submission" date="2018-02" db="EMBL/GenBank/DDBJ databases">
        <title>Complete genome sequence of Agrobacterium tumefaciens 1D1609.</title>
        <authorList>
            <person name="Cho S.-T."/>
            <person name="Haryono M."/>
            <person name="Chang H.-H."/>
            <person name="Santos M.N."/>
            <person name="Lai E.-M."/>
            <person name="Kuo C.-H."/>
        </authorList>
    </citation>
    <scope>NUCLEOTIDE SEQUENCE [LARGE SCALE GENOMIC DNA]</scope>
    <source>
        <strain evidence="2 3">1D1609</strain>
    </source>
</reference>
<gene>
    <name evidence="2" type="primary">exoI</name>
    <name evidence="2" type="ORF">At1D1609_19230</name>
</gene>
<evidence type="ECO:0000256" key="1">
    <source>
        <dbReference type="SAM" id="Phobius"/>
    </source>
</evidence>
<organism evidence="2 3">
    <name type="scientific">Agrobacterium tumefaciens</name>
    <dbReference type="NCBI Taxonomy" id="358"/>
    <lineage>
        <taxon>Bacteria</taxon>
        <taxon>Pseudomonadati</taxon>
        <taxon>Pseudomonadota</taxon>
        <taxon>Alphaproteobacteria</taxon>
        <taxon>Hyphomicrobiales</taxon>
        <taxon>Rhizobiaceae</taxon>
        <taxon>Rhizobium/Agrobacterium group</taxon>
        <taxon>Agrobacterium</taxon>
        <taxon>Agrobacterium tumefaciens complex</taxon>
    </lineage>
</organism>
<dbReference type="RefSeq" id="WP_104679503.1">
    <property type="nucleotide sequence ID" value="NZ_CP026924.1"/>
</dbReference>
<keyword evidence="1" id="KW-0472">Membrane</keyword>
<dbReference type="AlphaFoldDB" id="A0A2L2LCD0"/>
<protein>
    <submittedName>
        <fullName evidence="2">Succinoglycan biosynthesis protein ExoI</fullName>
    </submittedName>
</protein>
<feature type="transmembrane region" description="Helical" evidence="1">
    <location>
        <begin position="20"/>
        <end position="41"/>
    </location>
</feature>
<keyword evidence="1" id="KW-1133">Transmembrane helix</keyword>
<evidence type="ECO:0000313" key="3">
    <source>
        <dbReference type="Proteomes" id="UP000237717"/>
    </source>
</evidence>
<dbReference type="EMBL" id="CP026924">
    <property type="protein sequence ID" value="AVH41977.1"/>
    <property type="molecule type" value="Genomic_DNA"/>
</dbReference>
<keyword evidence="1" id="KW-0812">Transmembrane</keyword>
<accession>A0A2L2LCD0</accession>
<name>A0A2L2LCD0_AGRTU</name>
<proteinExistence type="predicted"/>
<evidence type="ECO:0000313" key="2">
    <source>
        <dbReference type="EMBL" id="AVH41977.1"/>
    </source>
</evidence>
<sequence>MRNPRQYLKPKKRNRINSTIKAVPGLMAGALMISAAGYYSVGDLVAQVAPPAKNCNIKGNISINSRERIYHVPGQEYYASTKISPQYGERWFCSEEEARAAGWRKAGK</sequence>